<dbReference type="Pfam" id="PF20329">
    <property type="entry name" value="DUF6624"/>
    <property type="match status" value="1"/>
</dbReference>
<evidence type="ECO:0000313" key="3">
    <source>
        <dbReference type="Proteomes" id="UP000321583"/>
    </source>
</evidence>
<gene>
    <name evidence="2" type="ORF">L613_004700000100</name>
</gene>
<proteinExistence type="predicted"/>
<name>A0A562D8Z8_9GAMM</name>
<dbReference type="RefSeq" id="WP_147208827.1">
    <property type="nucleotide sequence ID" value="NZ_VLJS01000077.1"/>
</dbReference>
<accession>A0A562D8Z8</accession>
<protein>
    <submittedName>
        <fullName evidence="2">Uncharacterized protein</fullName>
    </submittedName>
</protein>
<comment type="caution">
    <text evidence="2">The sequence shown here is derived from an EMBL/GenBank/DDBJ whole genome shotgun (WGS) entry which is preliminary data.</text>
</comment>
<organism evidence="2 3">
    <name type="scientific">Pseudoxanthomonas taiwanensis J19</name>
    <dbReference type="NCBI Taxonomy" id="935569"/>
    <lineage>
        <taxon>Bacteria</taxon>
        <taxon>Pseudomonadati</taxon>
        <taxon>Pseudomonadota</taxon>
        <taxon>Gammaproteobacteria</taxon>
        <taxon>Lysobacterales</taxon>
        <taxon>Lysobacteraceae</taxon>
        <taxon>Pseudoxanthomonas</taxon>
    </lineage>
</organism>
<dbReference type="EMBL" id="VLJS01000077">
    <property type="protein sequence ID" value="TWH06087.1"/>
    <property type="molecule type" value="Genomic_DNA"/>
</dbReference>
<keyword evidence="1" id="KW-0732">Signal</keyword>
<feature type="signal peptide" evidence="1">
    <location>
        <begin position="1"/>
        <end position="20"/>
    </location>
</feature>
<dbReference type="OrthoDB" id="9151236at2"/>
<dbReference type="InterPro" id="IPR046732">
    <property type="entry name" value="DUF6624"/>
</dbReference>
<evidence type="ECO:0000313" key="2">
    <source>
        <dbReference type="EMBL" id="TWH06087.1"/>
    </source>
</evidence>
<feature type="chain" id="PRO_5021737784" evidence="1">
    <location>
        <begin position="21"/>
        <end position="184"/>
    </location>
</feature>
<evidence type="ECO:0000256" key="1">
    <source>
        <dbReference type="SAM" id="SignalP"/>
    </source>
</evidence>
<sequence>MRRLLLCTMLGLAIAGPAMADDPAAPADNPRLAAIYAADQAARSRDDIDWDIQREQDRAHRAEVLALLRAGQLRTATDYFRAGILFQHGESDDDYRTALALAQVSATLDPQRSAARWLTAAAWDRLLLHRGQPQWYGTQYQAGKDGSLELSPVDEDAVDDAGRLRMGVPTLAGARARAAAMGGD</sequence>
<reference evidence="2 3" key="1">
    <citation type="submission" date="2019-07" db="EMBL/GenBank/DDBJ databases">
        <title>Genome sequencing of lignin-degrading bacterial isolates.</title>
        <authorList>
            <person name="Gladden J."/>
        </authorList>
    </citation>
    <scope>NUCLEOTIDE SEQUENCE [LARGE SCALE GENOMIC DNA]</scope>
    <source>
        <strain evidence="2 3">J19</strain>
    </source>
</reference>
<dbReference type="Proteomes" id="UP000321583">
    <property type="component" value="Unassembled WGS sequence"/>
</dbReference>
<dbReference type="AlphaFoldDB" id="A0A562D8Z8"/>
<keyword evidence="3" id="KW-1185">Reference proteome</keyword>